<protein>
    <submittedName>
        <fullName evidence="1">Uncharacterized protein</fullName>
    </submittedName>
</protein>
<dbReference type="AlphaFoldDB" id="A0A3S9B5L1"/>
<dbReference type="Proteomes" id="UP000268192">
    <property type="component" value="Chromosome"/>
</dbReference>
<evidence type="ECO:0000313" key="1">
    <source>
        <dbReference type="EMBL" id="AZN72248.1"/>
    </source>
</evidence>
<keyword evidence="2" id="KW-1185">Reference proteome</keyword>
<sequence>MSDKAKRPAADTAVVDELQRVIAAKDQELATTYALINHYKRRVDDLDVKLIETAMQLHRTQQAIGAVDQGNEAPAETTTH</sequence>
<name>A0A3S9B5L1_9HYPH</name>
<organism evidence="1 2">
    <name type="scientific">Georhizobium profundi</name>
    <dbReference type="NCBI Taxonomy" id="2341112"/>
    <lineage>
        <taxon>Bacteria</taxon>
        <taxon>Pseudomonadati</taxon>
        <taxon>Pseudomonadota</taxon>
        <taxon>Alphaproteobacteria</taxon>
        <taxon>Hyphomicrobiales</taxon>
        <taxon>Rhizobiaceae</taxon>
        <taxon>Georhizobium</taxon>
    </lineage>
</organism>
<dbReference type="RefSeq" id="WP_126010566.1">
    <property type="nucleotide sequence ID" value="NZ_CP032509.1"/>
</dbReference>
<dbReference type="EMBL" id="CP032509">
    <property type="protein sequence ID" value="AZN72248.1"/>
    <property type="molecule type" value="Genomic_DNA"/>
</dbReference>
<proteinExistence type="predicted"/>
<dbReference type="KEGG" id="abaw:D5400_14040"/>
<accession>A0A3S9B5L1</accession>
<reference evidence="1 2" key="1">
    <citation type="submission" date="2018-09" db="EMBL/GenBank/DDBJ databases">
        <title>Marinorhizobium profundi gen. nov., sp. nov., isolated from a deep-sea sediment sample from the New Britain Trench and proposal of Marinorhizobiaceae fam. nov. in the order Rhizobiales of the class Alphaproteobacteria.</title>
        <authorList>
            <person name="Cao J."/>
        </authorList>
    </citation>
    <scope>NUCLEOTIDE SEQUENCE [LARGE SCALE GENOMIC DNA]</scope>
    <source>
        <strain evidence="1 2">WS11</strain>
    </source>
</reference>
<evidence type="ECO:0000313" key="2">
    <source>
        <dbReference type="Proteomes" id="UP000268192"/>
    </source>
</evidence>
<gene>
    <name evidence="1" type="ORF">D5400_14040</name>
</gene>